<dbReference type="OrthoDB" id="7185378at2"/>
<protein>
    <submittedName>
        <fullName evidence="1">Uncharacterized protein</fullName>
    </submittedName>
</protein>
<dbReference type="EMBL" id="SRXW01000001">
    <property type="protein sequence ID" value="TGY89960.1"/>
    <property type="molecule type" value="Genomic_DNA"/>
</dbReference>
<gene>
    <name evidence="1" type="ORF">E5163_02150</name>
</gene>
<accession>A0A4S2H2W9</accession>
<keyword evidence="2" id="KW-1185">Reference proteome</keyword>
<evidence type="ECO:0000313" key="2">
    <source>
        <dbReference type="Proteomes" id="UP000308054"/>
    </source>
</evidence>
<reference evidence="1 2" key="1">
    <citation type="journal article" date="2017" name="Int. J. Syst. Evol. Microbiol.">
        <title>Marinicauda algicola sp. nov., isolated from a marine red alga Rhodosorus marinus.</title>
        <authorList>
            <person name="Jeong S.E."/>
            <person name="Jeon S.H."/>
            <person name="Chun B.H."/>
            <person name="Kim D.W."/>
            <person name="Jeon C.O."/>
        </authorList>
    </citation>
    <scope>NUCLEOTIDE SEQUENCE [LARGE SCALE GENOMIC DNA]</scope>
    <source>
        <strain evidence="1 2">JCM 31718</strain>
    </source>
</reference>
<dbReference type="Proteomes" id="UP000308054">
    <property type="component" value="Unassembled WGS sequence"/>
</dbReference>
<sequence length="187" mass="20833">MAKAVFHKNQRVYVKSVGTWALIEKVKPQWVKDVEEPVKIYYDCGLGRDFLAHELAAEQPAEADTGQWRLMRLKNKWQSVEECAHHPVPGTYPVVVTDTRDWGGWRVPGAEYDRDPARIEAQARMIAHAPRLVALAEQLARAVAEDPDAGEEMLALARRAGELVRAVRNLPAADAATSNAEATRLAE</sequence>
<name>A0A4S2H2W9_9PROT</name>
<proteinExistence type="predicted"/>
<dbReference type="AlphaFoldDB" id="A0A4S2H2W9"/>
<dbReference type="RefSeq" id="WP_135994457.1">
    <property type="nucleotide sequence ID" value="NZ_CP071057.1"/>
</dbReference>
<organism evidence="1 2">
    <name type="scientific">Marinicauda algicola</name>
    <dbReference type="NCBI Taxonomy" id="2029849"/>
    <lineage>
        <taxon>Bacteria</taxon>
        <taxon>Pseudomonadati</taxon>
        <taxon>Pseudomonadota</taxon>
        <taxon>Alphaproteobacteria</taxon>
        <taxon>Maricaulales</taxon>
        <taxon>Maricaulaceae</taxon>
        <taxon>Marinicauda</taxon>
    </lineage>
</organism>
<evidence type="ECO:0000313" key="1">
    <source>
        <dbReference type="EMBL" id="TGY89960.1"/>
    </source>
</evidence>
<comment type="caution">
    <text evidence="1">The sequence shown here is derived from an EMBL/GenBank/DDBJ whole genome shotgun (WGS) entry which is preliminary data.</text>
</comment>